<feature type="compositionally biased region" description="Basic and acidic residues" evidence="1">
    <location>
        <begin position="20"/>
        <end position="50"/>
    </location>
</feature>
<evidence type="ECO:0000313" key="3">
    <source>
        <dbReference type="Proteomes" id="UP001153076"/>
    </source>
</evidence>
<dbReference type="AlphaFoldDB" id="A0A9Q1QF09"/>
<organism evidence="2 3">
    <name type="scientific">Carnegiea gigantea</name>
    <dbReference type="NCBI Taxonomy" id="171969"/>
    <lineage>
        <taxon>Eukaryota</taxon>
        <taxon>Viridiplantae</taxon>
        <taxon>Streptophyta</taxon>
        <taxon>Embryophyta</taxon>
        <taxon>Tracheophyta</taxon>
        <taxon>Spermatophyta</taxon>
        <taxon>Magnoliopsida</taxon>
        <taxon>eudicotyledons</taxon>
        <taxon>Gunneridae</taxon>
        <taxon>Pentapetalae</taxon>
        <taxon>Caryophyllales</taxon>
        <taxon>Cactineae</taxon>
        <taxon>Cactaceae</taxon>
        <taxon>Cactoideae</taxon>
        <taxon>Echinocereeae</taxon>
        <taxon>Carnegiea</taxon>
    </lineage>
</organism>
<gene>
    <name evidence="2" type="ORF">Cgig2_013590</name>
</gene>
<keyword evidence="3" id="KW-1185">Reference proteome</keyword>
<evidence type="ECO:0000313" key="2">
    <source>
        <dbReference type="EMBL" id="KAJ8439963.1"/>
    </source>
</evidence>
<feature type="region of interest" description="Disordered" evidence="1">
    <location>
        <begin position="1"/>
        <end position="70"/>
    </location>
</feature>
<sequence length="209" mass="23612">MPTSDHEPSQRLAPSQSARPQEETREITRPEVRERDPARQQDRPSPHDHGGLAPADLPYLPHSTPPISDALLGWHSRRERLGRDRRLVPCFLRTEQEGARTDARDKKCSTEIVAMIASRGTTNPSRSWPKPVEGIEDAALKERRPEHTVQPILVGDMVLHWTDAIATANEHGKLTAHWEGLYKVTEQVRLDTYRLSTSAGQRNSPHLVQ</sequence>
<protein>
    <submittedName>
        <fullName evidence="2">Uncharacterized protein</fullName>
    </submittedName>
</protein>
<dbReference type="EMBL" id="JAKOGI010000204">
    <property type="protein sequence ID" value="KAJ8439963.1"/>
    <property type="molecule type" value="Genomic_DNA"/>
</dbReference>
<dbReference type="Proteomes" id="UP001153076">
    <property type="component" value="Unassembled WGS sequence"/>
</dbReference>
<accession>A0A9Q1QF09</accession>
<dbReference type="OrthoDB" id="1725517at2759"/>
<proteinExistence type="predicted"/>
<reference evidence="2" key="1">
    <citation type="submission" date="2022-04" db="EMBL/GenBank/DDBJ databases">
        <title>Carnegiea gigantea Genome sequencing and assembly v2.</title>
        <authorList>
            <person name="Copetti D."/>
            <person name="Sanderson M.J."/>
            <person name="Burquez A."/>
            <person name="Wojciechowski M.F."/>
        </authorList>
    </citation>
    <scope>NUCLEOTIDE SEQUENCE</scope>
    <source>
        <strain evidence="2">SGP5-SGP5p</strain>
        <tissue evidence="2">Aerial part</tissue>
    </source>
</reference>
<evidence type="ECO:0000256" key="1">
    <source>
        <dbReference type="SAM" id="MobiDB-lite"/>
    </source>
</evidence>
<name>A0A9Q1QF09_9CARY</name>
<comment type="caution">
    <text evidence="2">The sequence shown here is derived from an EMBL/GenBank/DDBJ whole genome shotgun (WGS) entry which is preliminary data.</text>
</comment>